<dbReference type="EMBL" id="PXOF01000157">
    <property type="protein sequence ID" value="RGP61858.1"/>
    <property type="molecule type" value="Genomic_DNA"/>
</dbReference>
<dbReference type="InterPro" id="IPR045246">
    <property type="entry name" value="Piwi_ago-like"/>
</dbReference>
<feature type="region of interest" description="Disordered" evidence="1">
    <location>
        <begin position="1"/>
        <end position="132"/>
    </location>
</feature>
<name>A0A395RNZ7_FUSSP</name>
<dbReference type="InterPro" id="IPR036085">
    <property type="entry name" value="PAZ_dom_sf"/>
</dbReference>
<dbReference type="Pfam" id="PF08699">
    <property type="entry name" value="ArgoL1"/>
    <property type="match status" value="1"/>
</dbReference>
<evidence type="ECO:0000259" key="2">
    <source>
        <dbReference type="PROSITE" id="PS50822"/>
    </source>
</evidence>
<comment type="caution">
    <text evidence="3">The sequence shown here is derived from an EMBL/GenBank/DDBJ whole genome shotgun (WGS) entry which is preliminary data.</text>
</comment>
<feature type="compositionally biased region" description="Gly residues" evidence="1">
    <location>
        <begin position="105"/>
        <end position="114"/>
    </location>
</feature>
<dbReference type="Pfam" id="PF16486">
    <property type="entry name" value="ArgoN"/>
    <property type="match status" value="1"/>
</dbReference>
<sequence>MADRGDRGGRGGRGRGGRGGGYQDGRGGGRGGGYQDSRGGGRGGGYQDSRGGGRGGGDGRGRGDGGFRGGRGRGEGGRGDFRGDFRGGFSGPRGGRGGSDRGRGGYRGGRGGGQPSDEPPFFTIPSGVPQPDATITKLEDEVVKNQNDSVARLTSSMSKLGVEARENLGKFPARPAFGTRGRPVILWANYYQVKAEVPMLYKYTISIKEIVTESEEKTDKPAAAQPKGKGKGKGKPGKPKKSGPQEVKGRKLFLVIKETLNELTKKDKNLVLATEFKSQLISLRKLDLGLDNSIQINLPSSANPDKIEVFEVTLHGPTVARVDEMLNYVKSTTSASNDAQSKPIDDDDAAKALAFPKFPEVVDALNIIFGFGPRSNEDISAVGSSRFFSFKNGGICRDMRMRGRPLQAVRGTFQSVRLGTGRFLLNTNVTVGIFKVSGNCADLFKGLDVREARRTDAQWMKNSRLMNKFLPKTRVLAKMKFANDKEVKRPKAIYGLAYAPEIERACRGNEHPPQFTSGYDYPGPNNVRFYLSDSNGSGKYITVKQFYKQKYNNDKLMNYPLLNLGTAANPNFTPAEYVEILPGQPVKAKLNSQESTAMVDFACRSPYANALSITTDVREALGLDDEKLGQFGIQVGKQLLTVQGRVLNAPGISYYSSNTKLIQVHPREGTWNMKFSQVYKPGRSIQNWTYVNVKPGRFGPIQKSTVNEFIQVMRQMNIGISSNPIRPPTEVISQDGFQKGYADEFFKWAKANRIEFVLVILGTSDSETYGRIKTLGDCTYGIHTCCVQADKFGSNKNPVPYFANCALKWNMKAGGVNHKLHNEFGLIKEGKTMLVGYDVTHPTNMPSGQSDAAPSLVGLVATIDRDMGQWPAYSWEQSSKQEMLDETLTEAFKSRLALWQMHNRQQLPENIVIFRDGVSEGQFAQVLQKELPRIRIACNAKYPKNKPPRISLIVSVKRHQTRFYPTSAESMTSKNNIENGTIVDRGVTQARYWDFFLTAHSSIKGTARPAHYTVLLDEVFRAKYGAEAANELERYTHELCYLFGRATKAVSICPPAYYADIVCTRARCYRPEFFEISDVDSVSTAGPGLNANGSTQVHADLANSMYYI</sequence>
<dbReference type="InterPro" id="IPR032472">
    <property type="entry name" value="ArgoL2"/>
</dbReference>
<dbReference type="GO" id="GO:0003676">
    <property type="term" value="F:nucleic acid binding"/>
    <property type="evidence" value="ECO:0007669"/>
    <property type="project" value="InterPro"/>
</dbReference>
<dbReference type="PROSITE" id="PS50822">
    <property type="entry name" value="PIWI"/>
    <property type="match status" value="1"/>
</dbReference>
<feature type="compositionally biased region" description="Basic residues" evidence="1">
    <location>
        <begin position="228"/>
        <end position="241"/>
    </location>
</feature>
<feature type="domain" description="Piwi" evidence="2">
    <location>
        <begin position="756"/>
        <end position="1062"/>
    </location>
</feature>
<feature type="compositionally biased region" description="Basic and acidic residues" evidence="1">
    <location>
        <begin position="72"/>
        <end position="85"/>
    </location>
</feature>
<dbReference type="Gene3D" id="2.170.260.10">
    <property type="entry name" value="paz domain"/>
    <property type="match status" value="1"/>
</dbReference>
<dbReference type="Gene3D" id="3.30.420.10">
    <property type="entry name" value="Ribonuclease H-like superfamily/Ribonuclease H"/>
    <property type="match status" value="1"/>
</dbReference>
<evidence type="ECO:0000256" key="1">
    <source>
        <dbReference type="SAM" id="MobiDB-lite"/>
    </source>
</evidence>
<dbReference type="InterPro" id="IPR012337">
    <property type="entry name" value="RNaseH-like_sf"/>
</dbReference>
<dbReference type="Proteomes" id="UP000266152">
    <property type="component" value="Unassembled WGS sequence"/>
</dbReference>
<reference evidence="3 4" key="1">
    <citation type="journal article" date="2018" name="PLoS Pathog.">
        <title>Evolution of structural diversity of trichothecenes, a family of toxins produced by plant pathogenic and entomopathogenic fungi.</title>
        <authorList>
            <person name="Proctor R.H."/>
            <person name="McCormick S.P."/>
            <person name="Kim H.S."/>
            <person name="Cardoza R.E."/>
            <person name="Stanley A.M."/>
            <person name="Lindo L."/>
            <person name="Kelly A."/>
            <person name="Brown D.W."/>
            <person name="Lee T."/>
            <person name="Vaughan M.M."/>
            <person name="Alexander N.J."/>
            <person name="Busman M."/>
            <person name="Gutierrez S."/>
        </authorList>
    </citation>
    <scope>NUCLEOTIDE SEQUENCE [LARGE SCALE GENOMIC DNA]</scope>
    <source>
        <strain evidence="3 4">NRRL 3299</strain>
    </source>
</reference>
<dbReference type="SUPFAM" id="SSF53098">
    <property type="entry name" value="Ribonuclease H-like"/>
    <property type="match status" value="1"/>
</dbReference>
<dbReference type="STRING" id="5514.A0A395RNZ7"/>
<dbReference type="SMART" id="SM01163">
    <property type="entry name" value="DUF1785"/>
    <property type="match status" value="1"/>
</dbReference>
<feature type="compositionally biased region" description="Gly residues" evidence="1">
    <location>
        <begin position="86"/>
        <end position="97"/>
    </location>
</feature>
<dbReference type="Pfam" id="PF16488">
    <property type="entry name" value="ArgoL2"/>
    <property type="match status" value="1"/>
</dbReference>
<dbReference type="Pfam" id="PF02171">
    <property type="entry name" value="Piwi"/>
    <property type="match status" value="1"/>
</dbReference>
<keyword evidence="4" id="KW-1185">Reference proteome</keyword>
<dbReference type="SUPFAM" id="SSF101690">
    <property type="entry name" value="PAZ domain"/>
    <property type="match status" value="1"/>
</dbReference>
<dbReference type="InterPro" id="IPR032474">
    <property type="entry name" value="Argonaute_N"/>
</dbReference>
<accession>A0A395RNZ7</accession>
<dbReference type="PANTHER" id="PTHR22891">
    <property type="entry name" value="EUKARYOTIC TRANSLATION INITIATION FACTOR 2C"/>
    <property type="match status" value="1"/>
</dbReference>
<organism evidence="3 4">
    <name type="scientific">Fusarium sporotrichioides</name>
    <dbReference type="NCBI Taxonomy" id="5514"/>
    <lineage>
        <taxon>Eukaryota</taxon>
        <taxon>Fungi</taxon>
        <taxon>Dikarya</taxon>
        <taxon>Ascomycota</taxon>
        <taxon>Pezizomycotina</taxon>
        <taxon>Sordariomycetes</taxon>
        <taxon>Hypocreomycetidae</taxon>
        <taxon>Hypocreales</taxon>
        <taxon>Nectriaceae</taxon>
        <taxon>Fusarium</taxon>
    </lineage>
</organism>
<evidence type="ECO:0000313" key="3">
    <source>
        <dbReference type="EMBL" id="RGP61858.1"/>
    </source>
</evidence>
<dbReference type="CDD" id="cd02846">
    <property type="entry name" value="PAZ_argonaute_like"/>
    <property type="match status" value="1"/>
</dbReference>
<dbReference type="Gene3D" id="3.40.50.2300">
    <property type="match status" value="1"/>
</dbReference>
<dbReference type="CDD" id="cd04657">
    <property type="entry name" value="Piwi_ago-like"/>
    <property type="match status" value="1"/>
</dbReference>
<gene>
    <name evidence="3" type="ORF">FSPOR_9690</name>
</gene>
<protein>
    <submittedName>
        <fullName evidence="3">Putative argonaute</fullName>
    </submittedName>
</protein>
<dbReference type="AlphaFoldDB" id="A0A395RNZ7"/>
<feature type="compositionally biased region" description="Gly residues" evidence="1">
    <location>
        <begin position="17"/>
        <end position="56"/>
    </location>
</feature>
<evidence type="ECO:0000313" key="4">
    <source>
        <dbReference type="Proteomes" id="UP000266152"/>
    </source>
</evidence>
<dbReference type="SMART" id="SM00950">
    <property type="entry name" value="Piwi"/>
    <property type="match status" value="1"/>
</dbReference>
<dbReference type="InterPro" id="IPR014811">
    <property type="entry name" value="ArgoL1"/>
</dbReference>
<proteinExistence type="predicted"/>
<dbReference type="InterPro" id="IPR036397">
    <property type="entry name" value="RNaseH_sf"/>
</dbReference>
<dbReference type="InterPro" id="IPR003165">
    <property type="entry name" value="Piwi"/>
</dbReference>
<feature type="region of interest" description="Disordered" evidence="1">
    <location>
        <begin position="214"/>
        <end position="246"/>
    </location>
</feature>